<name>A0ABQ5KE11_9EUKA</name>
<reference evidence="1" key="1">
    <citation type="submission" date="2022-03" db="EMBL/GenBank/DDBJ databases">
        <title>Draft genome sequence of Aduncisulcus paluster, a free-living microaerophilic Fornicata.</title>
        <authorList>
            <person name="Yuyama I."/>
            <person name="Kume K."/>
            <person name="Tamura T."/>
            <person name="Inagaki Y."/>
            <person name="Hashimoto T."/>
        </authorList>
    </citation>
    <scope>NUCLEOTIDE SEQUENCE</scope>
    <source>
        <strain evidence="1">NY0171</strain>
    </source>
</reference>
<evidence type="ECO:0000313" key="1">
    <source>
        <dbReference type="EMBL" id="GKT30787.1"/>
    </source>
</evidence>
<protein>
    <submittedName>
        <fullName evidence="1">Uncharacterized protein</fullName>
    </submittedName>
</protein>
<comment type="caution">
    <text evidence="1">The sequence shown here is derived from an EMBL/GenBank/DDBJ whole genome shotgun (WGS) entry which is preliminary data.</text>
</comment>
<organism evidence="1 2">
    <name type="scientific">Aduncisulcus paluster</name>
    <dbReference type="NCBI Taxonomy" id="2918883"/>
    <lineage>
        <taxon>Eukaryota</taxon>
        <taxon>Metamonada</taxon>
        <taxon>Carpediemonas-like organisms</taxon>
        <taxon>Aduncisulcus</taxon>
    </lineage>
</organism>
<keyword evidence="2" id="KW-1185">Reference proteome</keyword>
<gene>
    <name evidence="1" type="ORF">ADUPG1_005639</name>
</gene>
<evidence type="ECO:0000313" key="2">
    <source>
        <dbReference type="Proteomes" id="UP001057375"/>
    </source>
</evidence>
<dbReference type="Proteomes" id="UP001057375">
    <property type="component" value="Unassembled WGS sequence"/>
</dbReference>
<proteinExistence type="predicted"/>
<feature type="non-terminal residue" evidence="1">
    <location>
        <position position="1"/>
    </location>
</feature>
<dbReference type="EMBL" id="BQXS01009073">
    <property type="protein sequence ID" value="GKT30787.1"/>
    <property type="molecule type" value="Genomic_DNA"/>
</dbReference>
<sequence>LAFTVYDDLEGTFKQFFSLFKSLHGQSCAAGNAVVDKDRRTGDLLVHGRGNTTKVIAVCKYKQGSDADCCMFHCVDAAHEMDEILFGSAFDLR</sequence>
<accession>A0ABQ5KE11</accession>